<gene>
    <name evidence="2" type="ORF">GCM10022236_47700</name>
</gene>
<evidence type="ECO:0000259" key="1">
    <source>
        <dbReference type="PROSITE" id="PS51186"/>
    </source>
</evidence>
<name>A0ABP7AT97_9ACTN</name>
<dbReference type="EMBL" id="BAABAB010000050">
    <property type="protein sequence ID" value="GAA3639674.1"/>
    <property type="molecule type" value="Genomic_DNA"/>
</dbReference>
<protein>
    <recommendedName>
        <fullName evidence="1">N-acetyltransferase domain-containing protein</fullName>
    </recommendedName>
</protein>
<evidence type="ECO:0000313" key="2">
    <source>
        <dbReference type="EMBL" id="GAA3639674.1"/>
    </source>
</evidence>
<dbReference type="Gene3D" id="3.40.630.30">
    <property type="match status" value="1"/>
</dbReference>
<dbReference type="InterPro" id="IPR000182">
    <property type="entry name" value="GNAT_dom"/>
</dbReference>
<dbReference type="InterPro" id="IPR056935">
    <property type="entry name" value="Rv0428c-like_C"/>
</dbReference>
<proteinExistence type="predicted"/>
<dbReference type="RefSeq" id="WP_425562578.1">
    <property type="nucleotide sequence ID" value="NZ_BAABAB010000050.1"/>
</dbReference>
<dbReference type="Pfam" id="PF24551">
    <property type="entry name" value="SH3_Rv0428c"/>
    <property type="match status" value="1"/>
</dbReference>
<dbReference type="CDD" id="cd04301">
    <property type="entry name" value="NAT_SF"/>
    <property type="match status" value="1"/>
</dbReference>
<accession>A0ABP7AT97</accession>
<reference evidence="3" key="1">
    <citation type="journal article" date="2019" name="Int. J. Syst. Evol. Microbiol.">
        <title>The Global Catalogue of Microorganisms (GCM) 10K type strain sequencing project: providing services to taxonomists for standard genome sequencing and annotation.</title>
        <authorList>
            <consortium name="The Broad Institute Genomics Platform"/>
            <consortium name="The Broad Institute Genome Sequencing Center for Infectious Disease"/>
            <person name="Wu L."/>
            <person name="Ma J."/>
        </authorList>
    </citation>
    <scope>NUCLEOTIDE SEQUENCE [LARGE SCALE GENOMIC DNA]</scope>
    <source>
        <strain evidence="3">JCM 16929</strain>
    </source>
</reference>
<comment type="caution">
    <text evidence="2">The sequence shown here is derived from an EMBL/GenBank/DDBJ whole genome shotgun (WGS) entry which is preliminary data.</text>
</comment>
<keyword evidence="3" id="KW-1185">Reference proteome</keyword>
<sequence length="322" mass="34651">MDGDHPGSSGSGLDRARPGQRWVIRARLPDGSATDLIGWIEALAPTLRVRVDATSTVTIDPRSVVLARRAPAAPGGPDPRRVPAEELERHALPGWLAEHEPLGEWVLRAGGGFTGRANSCLAVGDPGRPIAQSAAAIREWSAAHGIEPRAQVIVGSDPDRELTTLGWSETYVATDVMVTRLADFLGSEPPAADVRVTEEFEPAWLAAYHRSRPNDAHPAVLRAILAGNPPRAFASAGEPELTAIARGHVSGAWLGLASIWTAPEHRRRGLATAMMRSLGHWAARRGARYAYLQVAAANSGAIQAYERLGFRRHHSYRYLTPA</sequence>
<dbReference type="SUPFAM" id="SSF55729">
    <property type="entry name" value="Acyl-CoA N-acyltransferases (Nat)"/>
    <property type="match status" value="1"/>
</dbReference>
<dbReference type="PROSITE" id="PS51186">
    <property type="entry name" value="GNAT"/>
    <property type="match status" value="1"/>
</dbReference>
<dbReference type="InterPro" id="IPR056934">
    <property type="entry name" value="SH3_Rv0428c"/>
</dbReference>
<organism evidence="2 3">
    <name type="scientific">Microlunatus ginsengisoli</name>
    <dbReference type="NCBI Taxonomy" id="363863"/>
    <lineage>
        <taxon>Bacteria</taxon>
        <taxon>Bacillati</taxon>
        <taxon>Actinomycetota</taxon>
        <taxon>Actinomycetes</taxon>
        <taxon>Propionibacteriales</taxon>
        <taxon>Propionibacteriaceae</taxon>
        <taxon>Microlunatus</taxon>
    </lineage>
</organism>
<dbReference type="Pfam" id="PF24553">
    <property type="entry name" value="Rv0428c_C"/>
    <property type="match status" value="1"/>
</dbReference>
<dbReference type="PANTHER" id="PTHR43072">
    <property type="entry name" value="N-ACETYLTRANSFERASE"/>
    <property type="match status" value="1"/>
</dbReference>
<dbReference type="InterPro" id="IPR016181">
    <property type="entry name" value="Acyl_CoA_acyltransferase"/>
</dbReference>
<dbReference type="Proteomes" id="UP001501490">
    <property type="component" value="Unassembled WGS sequence"/>
</dbReference>
<evidence type="ECO:0000313" key="3">
    <source>
        <dbReference type="Proteomes" id="UP001501490"/>
    </source>
</evidence>
<feature type="domain" description="N-acetyltransferase" evidence="1">
    <location>
        <begin position="195"/>
        <end position="322"/>
    </location>
</feature>